<dbReference type="Pfam" id="PF03958">
    <property type="entry name" value="Secretin_N"/>
    <property type="match status" value="1"/>
</dbReference>
<dbReference type="InterPro" id="IPR001775">
    <property type="entry name" value="GspD/PilQ"/>
</dbReference>
<name>D9PI02_9ZZZZ</name>
<dbReference type="Gene3D" id="3.30.1370.120">
    <property type="match status" value="1"/>
</dbReference>
<feature type="domain" description="Type II/III secretion system secretin-like" evidence="5">
    <location>
        <begin position="131"/>
        <end position="292"/>
    </location>
</feature>
<evidence type="ECO:0000256" key="2">
    <source>
        <dbReference type="ARBA" id="ARBA00022729"/>
    </source>
</evidence>
<proteinExistence type="predicted"/>
<dbReference type="PANTHER" id="PTHR30332">
    <property type="entry name" value="PROBABLE GENERAL SECRETION PATHWAY PROTEIN D"/>
    <property type="match status" value="1"/>
</dbReference>
<protein>
    <submittedName>
        <fullName evidence="7">Protein containing Type II and III secretion system domain</fullName>
    </submittedName>
</protein>
<evidence type="ECO:0000256" key="4">
    <source>
        <dbReference type="SAM" id="MobiDB-lite"/>
    </source>
</evidence>
<evidence type="ECO:0000256" key="1">
    <source>
        <dbReference type="ARBA" id="ARBA00004370"/>
    </source>
</evidence>
<reference evidence="7" key="2">
    <citation type="journal article" date="2011" name="Microb. Ecol.">
        <title>Taxonomic and Functional Metagenomic Profiling of the Microbial Community in the Anoxic Sediment of a Sub-saline Shallow Lake (Laguna de Carrizo, Central Spain).</title>
        <authorList>
            <person name="Ferrer M."/>
            <person name="Guazzaroni M.E."/>
            <person name="Richter M."/>
            <person name="Garcia-Salamanca A."/>
            <person name="Yarza P."/>
            <person name="Suarez-Suarez A."/>
            <person name="Solano J."/>
            <person name="Alcaide M."/>
            <person name="van Dillewijn P."/>
            <person name="Molina-Henares M.A."/>
            <person name="Lopez-Cortes N."/>
            <person name="Al-Ramahi Y."/>
            <person name="Guerrero C."/>
            <person name="Acosta A."/>
            <person name="de Eugenio L.I."/>
            <person name="Martinez V."/>
            <person name="Marques S."/>
            <person name="Rojo F."/>
            <person name="Santero E."/>
            <person name="Genilloud O."/>
            <person name="Perez-Perez J."/>
            <person name="Rossello-Mora R."/>
            <person name="Ramos J.L."/>
        </authorList>
    </citation>
    <scope>NUCLEOTIDE SEQUENCE</scope>
</reference>
<dbReference type="PRINTS" id="PR01032">
    <property type="entry name" value="PHAGEIV"/>
</dbReference>
<accession>D9PI02</accession>
<dbReference type="Pfam" id="PF00263">
    <property type="entry name" value="Secretin"/>
    <property type="match status" value="1"/>
</dbReference>
<evidence type="ECO:0000259" key="5">
    <source>
        <dbReference type="Pfam" id="PF00263"/>
    </source>
</evidence>
<keyword evidence="3" id="KW-0472">Membrane</keyword>
<feature type="compositionally biased region" description="Polar residues" evidence="4">
    <location>
        <begin position="335"/>
        <end position="349"/>
    </location>
</feature>
<dbReference type="PANTHER" id="PTHR30332:SF24">
    <property type="entry name" value="SECRETIN GSPD-RELATED"/>
    <property type="match status" value="1"/>
</dbReference>
<dbReference type="InterPro" id="IPR038591">
    <property type="entry name" value="NolW-like_sf"/>
</dbReference>
<dbReference type="InterPro" id="IPR004846">
    <property type="entry name" value="T2SS/T3SS_dom"/>
</dbReference>
<gene>
    <name evidence="7" type="ORF">LDC_1156</name>
</gene>
<keyword evidence="2" id="KW-0732">Signal</keyword>
<evidence type="ECO:0000259" key="6">
    <source>
        <dbReference type="Pfam" id="PF03958"/>
    </source>
</evidence>
<dbReference type="PRINTS" id="PR00811">
    <property type="entry name" value="BCTERIALGSPD"/>
</dbReference>
<dbReference type="EMBL" id="ADZX01000398">
    <property type="protein sequence ID" value="EFK96813.1"/>
    <property type="molecule type" value="Genomic_DNA"/>
</dbReference>
<comment type="subcellular location">
    <subcellularLocation>
        <location evidence="1">Membrane</location>
    </subcellularLocation>
</comment>
<dbReference type="GO" id="GO:0015627">
    <property type="term" value="C:type II protein secretion system complex"/>
    <property type="evidence" value="ECO:0007669"/>
    <property type="project" value="TreeGrafter"/>
</dbReference>
<evidence type="ECO:0000256" key="3">
    <source>
        <dbReference type="ARBA" id="ARBA00023136"/>
    </source>
</evidence>
<organism evidence="7">
    <name type="scientific">sediment metagenome</name>
    <dbReference type="NCBI Taxonomy" id="749907"/>
    <lineage>
        <taxon>unclassified sequences</taxon>
        <taxon>metagenomes</taxon>
        <taxon>ecological metagenomes</taxon>
    </lineage>
</organism>
<comment type="caution">
    <text evidence="7">The sequence shown here is derived from an EMBL/GenBank/DDBJ whole genome shotgun (WGS) entry which is preliminary data.</text>
</comment>
<dbReference type="GO" id="GO:0016020">
    <property type="term" value="C:membrane"/>
    <property type="evidence" value="ECO:0007669"/>
    <property type="project" value="UniProtKB-SubCell"/>
</dbReference>
<feature type="compositionally biased region" description="Basic and acidic residues" evidence="4">
    <location>
        <begin position="296"/>
        <end position="315"/>
    </location>
</feature>
<feature type="domain" description="NolW-like" evidence="6">
    <location>
        <begin position="3"/>
        <end position="42"/>
    </location>
</feature>
<sequence>MMGKDIIISADKATNSVIVYAEPDDYIYIKEMLQKLDIPRKQVFIEALIMEVSPDEAFNFGTEWSGFRDVGHPLTDQSRAGVVAGSQNSMDNLIVDGAISLGQGFSLGMLGEAVTIGAFTFPSLNVLVKAVETLRTVDILSKPQLMTLNNEKAAINISTNRPFQTTSTILEGGGTSQNIEYRDVGIKLEITPRINKNRKVTLEIKQEVSKLAGDTTSATLTPTTLKRTIDTVVEVQDGGNIVIGGLIEEQKDYNTGAVPCLGGIPLLGWAFKTMGSSSTRSNLLVFISPRVFESSREAEGLTKEKKDYIDGERTRNQQQMDRAKPFFMDWDPNRKQQQPAEQQESGATK</sequence>
<dbReference type="InterPro" id="IPR050810">
    <property type="entry name" value="Bact_Secretion_Sys_Channel"/>
</dbReference>
<dbReference type="AlphaFoldDB" id="D9PI02"/>
<evidence type="ECO:0000313" key="7">
    <source>
        <dbReference type="EMBL" id="EFK96813.1"/>
    </source>
</evidence>
<reference evidence="7" key="1">
    <citation type="submission" date="2010-07" db="EMBL/GenBank/DDBJ databases">
        <authorList>
            <consortium name="CONSOLIDER consortium CSD2007-00005"/>
            <person name="Guazzaroni M.-E."/>
            <person name="Richter M."/>
            <person name="Garcia-Salamanca A."/>
            <person name="Yarza P."/>
            <person name="Ferrer M."/>
        </authorList>
    </citation>
    <scope>NUCLEOTIDE SEQUENCE</scope>
</reference>
<dbReference type="InterPro" id="IPR005644">
    <property type="entry name" value="NolW-like"/>
</dbReference>
<dbReference type="GO" id="GO:0009306">
    <property type="term" value="P:protein secretion"/>
    <property type="evidence" value="ECO:0007669"/>
    <property type="project" value="InterPro"/>
</dbReference>
<feature type="region of interest" description="Disordered" evidence="4">
    <location>
        <begin position="296"/>
        <end position="349"/>
    </location>
</feature>